<evidence type="ECO:0008006" key="5">
    <source>
        <dbReference type="Google" id="ProtNLM"/>
    </source>
</evidence>
<evidence type="ECO:0000313" key="4">
    <source>
        <dbReference type="Proteomes" id="UP000253204"/>
    </source>
</evidence>
<evidence type="ECO:0000256" key="1">
    <source>
        <dbReference type="SAM" id="MobiDB-lite"/>
    </source>
</evidence>
<feature type="region of interest" description="Disordered" evidence="1">
    <location>
        <begin position="274"/>
        <end position="306"/>
    </location>
</feature>
<dbReference type="RefSeq" id="WP_114485157.1">
    <property type="nucleotide sequence ID" value="NZ_CBCSHM010000001.1"/>
</dbReference>
<evidence type="ECO:0000256" key="2">
    <source>
        <dbReference type="SAM" id="SignalP"/>
    </source>
</evidence>
<reference evidence="3 4" key="1">
    <citation type="submission" date="2018-07" db="EMBL/GenBank/DDBJ databases">
        <title>Halomonas rutogse sp. nov., isolated from Lake TangqianCo on Tibetan Plateau.</title>
        <authorList>
            <person name="Lu H."/>
            <person name="Xing P."/>
            <person name="Wu Q."/>
        </authorList>
    </citation>
    <scope>NUCLEOTIDE SEQUENCE [LARGE SCALE GENOMIC DNA]</scope>
    <source>
        <strain evidence="3 4">TQ8S</strain>
    </source>
</reference>
<keyword evidence="2" id="KW-0732">Signal</keyword>
<organism evidence="3 4">
    <name type="scientific">Vreelandella rituensis</name>
    <dbReference type="NCBI Taxonomy" id="2282306"/>
    <lineage>
        <taxon>Bacteria</taxon>
        <taxon>Pseudomonadati</taxon>
        <taxon>Pseudomonadota</taxon>
        <taxon>Gammaproteobacteria</taxon>
        <taxon>Oceanospirillales</taxon>
        <taxon>Halomonadaceae</taxon>
        <taxon>Vreelandella</taxon>
    </lineage>
</organism>
<feature type="signal peptide" evidence="2">
    <location>
        <begin position="1"/>
        <end position="19"/>
    </location>
</feature>
<accession>A0A368U9D6</accession>
<dbReference type="PROSITE" id="PS51257">
    <property type="entry name" value="PROKAR_LIPOPROTEIN"/>
    <property type="match status" value="1"/>
</dbReference>
<proteinExistence type="predicted"/>
<comment type="caution">
    <text evidence="3">The sequence shown here is derived from an EMBL/GenBank/DDBJ whole genome shotgun (WGS) entry which is preliminary data.</text>
</comment>
<name>A0A368U9D6_9GAMM</name>
<gene>
    <name evidence="3" type="ORF">DU506_01340</name>
</gene>
<protein>
    <recommendedName>
        <fullName evidence="5">Lipoprotein</fullName>
    </recommendedName>
</protein>
<feature type="chain" id="PRO_5017018100" description="Lipoprotein" evidence="2">
    <location>
        <begin position="20"/>
        <end position="346"/>
    </location>
</feature>
<dbReference type="AlphaFoldDB" id="A0A368U9D6"/>
<dbReference type="Proteomes" id="UP000253204">
    <property type="component" value="Unassembled WGS sequence"/>
</dbReference>
<keyword evidence="4" id="KW-1185">Reference proteome</keyword>
<sequence length="346" mass="39224">MTIRLSTLAPCALAATLLAGCGTDFEEQYTETDRPVVLSCLYQHVTTDYAPDGLRLRSTANSDTTWYRDHFLRTVGLDFLPYGITLPEYSESAPAHIQDRPIAGNVLPYDTFGLAYYYMDDEDGPLKPMSIFFNRFETALNQNVSRRSNVQYPFWFWVTAPAEAKYIVVKAFDNPLHWNHNTKGTEWISDLDELWYARQADSLIRADWASRIDDDARTLTANGKTPTANVLLSDASDCRLESGIQSLGRGSMLSPSTEDDLLRRDERRRMHQMRYASVEGKDPEYTTSPNTRAPKGAPGLIRHTQPAGKRYGFPLVAFSETDLKQRIADGDLDASWDEDDWRAPLR</sequence>
<evidence type="ECO:0000313" key="3">
    <source>
        <dbReference type="EMBL" id="RCV93829.1"/>
    </source>
</evidence>
<dbReference type="EMBL" id="QPIJ01000001">
    <property type="protein sequence ID" value="RCV93829.1"/>
    <property type="molecule type" value="Genomic_DNA"/>
</dbReference>